<accession>D9SGA8</accession>
<proteinExistence type="predicted"/>
<dbReference type="AlphaFoldDB" id="D9SGA8"/>
<evidence type="ECO:0000256" key="1">
    <source>
        <dbReference type="SAM" id="Phobius"/>
    </source>
</evidence>
<keyword evidence="1" id="KW-0812">Transmembrane</keyword>
<evidence type="ECO:0000313" key="3">
    <source>
        <dbReference type="Proteomes" id="UP000001235"/>
    </source>
</evidence>
<dbReference type="Proteomes" id="UP000001235">
    <property type="component" value="Chromosome"/>
</dbReference>
<gene>
    <name evidence="2" type="ordered locus">Galf_1536</name>
</gene>
<dbReference type="EMBL" id="CP002159">
    <property type="protein sequence ID" value="ADL55555.1"/>
    <property type="molecule type" value="Genomic_DNA"/>
</dbReference>
<organism evidence="2 3">
    <name type="scientific">Gallionella capsiferriformans (strain ES-2)</name>
    <name type="common">Gallionella ferruginea capsiferriformans (strain ES-2)</name>
    <dbReference type="NCBI Taxonomy" id="395494"/>
    <lineage>
        <taxon>Bacteria</taxon>
        <taxon>Pseudomonadati</taxon>
        <taxon>Pseudomonadota</taxon>
        <taxon>Betaproteobacteria</taxon>
        <taxon>Nitrosomonadales</taxon>
        <taxon>Gallionellaceae</taxon>
        <taxon>Gallionella</taxon>
    </lineage>
</organism>
<evidence type="ECO:0000313" key="2">
    <source>
        <dbReference type="EMBL" id="ADL55555.1"/>
    </source>
</evidence>
<dbReference type="HOGENOM" id="CLU_2023380_0_0_4"/>
<feature type="transmembrane region" description="Helical" evidence="1">
    <location>
        <begin position="54"/>
        <end position="78"/>
    </location>
</feature>
<keyword evidence="1" id="KW-0472">Membrane</keyword>
<feature type="transmembrane region" description="Helical" evidence="1">
    <location>
        <begin position="20"/>
        <end position="42"/>
    </location>
</feature>
<dbReference type="STRING" id="395494.Galf_1536"/>
<sequence>MANQSKYWHELKIGTGPLRFVFVIVYSFAASFLLLVTALVVMQFMQLSAHMVEIIGMSFGLILVTMPAWATSIFVKLADFVIPKSKSIIITSAIPPVTQFETQITIKQLSELPYTPPRPHLI</sequence>
<reference evidence="2 3" key="1">
    <citation type="submission" date="2010-08" db="EMBL/GenBank/DDBJ databases">
        <title>Complete sequence of Gallionella capsiferriformans ES-2.</title>
        <authorList>
            <consortium name="US DOE Joint Genome Institute"/>
            <person name="Lucas S."/>
            <person name="Copeland A."/>
            <person name="Lapidus A."/>
            <person name="Cheng J.-F."/>
            <person name="Bruce D."/>
            <person name="Goodwin L."/>
            <person name="Pitluck S."/>
            <person name="Chertkov O."/>
            <person name="Davenport K.W."/>
            <person name="Detter J.C."/>
            <person name="Han C."/>
            <person name="Tapia R."/>
            <person name="Land M."/>
            <person name="Hauser L."/>
            <person name="Chang Y.-J."/>
            <person name="Jeffries C."/>
            <person name="Kyrpides N."/>
            <person name="Ivanova N."/>
            <person name="Mikhailova N."/>
            <person name="Shelobolina E.S."/>
            <person name="Picardal F."/>
            <person name="Roden E."/>
            <person name="Emerson D."/>
            <person name="Woyke T."/>
        </authorList>
    </citation>
    <scope>NUCLEOTIDE SEQUENCE [LARGE SCALE GENOMIC DNA]</scope>
    <source>
        <strain evidence="2 3">ES-2</strain>
    </source>
</reference>
<protein>
    <recommendedName>
        <fullName evidence="4">Transmembrane protein</fullName>
    </recommendedName>
</protein>
<name>D9SGA8_GALCS</name>
<keyword evidence="3" id="KW-1185">Reference proteome</keyword>
<dbReference type="RefSeq" id="WP_013293494.1">
    <property type="nucleotide sequence ID" value="NC_014394.1"/>
</dbReference>
<evidence type="ECO:0008006" key="4">
    <source>
        <dbReference type="Google" id="ProtNLM"/>
    </source>
</evidence>
<dbReference type="KEGG" id="gca:Galf_1536"/>
<keyword evidence="1" id="KW-1133">Transmembrane helix</keyword>